<gene>
    <name evidence="1" type="ORF">C0674_14310</name>
</gene>
<name>A0ABX5QAH6_9BACL</name>
<protein>
    <submittedName>
        <fullName evidence="1">Uncharacterized protein</fullName>
    </submittedName>
</protein>
<reference evidence="1 2" key="1">
    <citation type="submission" date="2018-01" db="EMBL/GenBank/DDBJ databases">
        <title>Complete genome sequencing of Sporolactobacillus terrae DLG3.</title>
        <authorList>
            <person name="Nam Y.-D."/>
            <person name="Kang J."/>
            <person name="Chung W.-H."/>
        </authorList>
    </citation>
    <scope>NUCLEOTIDE SEQUENCE [LARGE SCALE GENOMIC DNA]</scope>
    <source>
        <strain evidence="1 2">DLG3</strain>
    </source>
</reference>
<evidence type="ECO:0000313" key="2">
    <source>
        <dbReference type="Proteomes" id="UP000285882"/>
    </source>
</evidence>
<keyword evidence="2" id="KW-1185">Reference proteome</keyword>
<proteinExistence type="predicted"/>
<dbReference type="Proteomes" id="UP000285882">
    <property type="component" value="Chromosome"/>
</dbReference>
<accession>A0ABX5QAH6</accession>
<organism evidence="1 2">
    <name type="scientific">Sporolactobacillus terrae</name>
    <dbReference type="NCBI Taxonomy" id="269673"/>
    <lineage>
        <taxon>Bacteria</taxon>
        <taxon>Bacillati</taxon>
        <taxon>Bacillota</taxon>
        <taxon>Bacilli</taxon>
        <taxon>Bacillales</taxon>
        <taxon>Sporolactobacillaceae</taxon>
        <taxon>Sporolactobacillus</taxon>
    </lineage>
</organism>
<dbReference type="EMBL" id="CP025688">
    <property type="protein sequence ID" value="QAA23668.1"/>
    <property type="molecule type" value="Genomic_DNA"/>
</dbReference>
<evidence type="ECO:0000313" key="1">
    <source>
        <dbReference type="EMBL" id="QAA23668.1"/>
    </source>
</evidence>
<sequence>MIGLNKNTILNKIYFEVQKRKAACSGAMNGGTELAVFIFGSSDGQDLHRFFCAGRKLPVFSQVKKECDFWSRKRPCIKRVAARITHGKRVNRSDDSGPKRHGLNPHGWRLTTGRFVRGFS</sequence>